<sequence>MSVETARRTAREHGLTATLAGLHDGLPEPTLTCGPTGCCVLPEPVLRDARRVWNGGAVAVLDPARVERLGTVETPEGPLAAVRYRGETEPAGDPAPWPAWVARLAGLRLGLSEALLDSTIVHLGSRRAGDTALLLQQMVKGTLADVVTEQIEVRTSLTGVRPPIETLADLHRQITQADRMLLRLLGAGGFTMAGPGSLVNASELLADAWLGGGEN</sequence>
<reference evidence="1 2" key="1">
    <citation type="submission" date="2022-06" db="EMBL/GenBank/DDBJ databases">
        <title>Actinoplanes abujensis sp. nov., isolated from Nigerian arid soil.</title>
        <authorList>
            <person name="Ding P."/>
        </authorList>
    </citation>
    <scope>NUCLEOTIDE SEQUENCE [LARGE SCALE GENOMIC DNA]</scope>
    <source>
        <strain evidence="2">TRM88002</strain>
    </source>
</reference>
<evidence type="ECO:0008006" key="3">
    <source>
        <dbReference type="Google" id="ProtNLM"/>
    </source>
</evidence>
<accession>A0ABT0Y5X5</accession>
<proteinExistence type="predicted"/>
<dbReference type="RefSeq" id="WP_251801210.1">
    <property type="nucleotide sequence ID" value="NZ_JAMQOL010000040.1"/>
</dbReference>
<protein>
    <recommendedName>
        <fullName evidence="3">Acyl-CoA dehydrogenase</fullName>
    </recommendedName>
</protein>
<dbReference type="Proteomes" id="UP001523216">
    <property type="component" value="Unassembled WGS sequence"/>
</dbReference>
<organism evidence="1 2">
    <name type="scientific">Paractinoplanes hotanensis</name>
    <dbReference type="NCBI Taxonomy" id="2906497"/>
    <lineage>
        <taxon>Bacteria</taxon>
        <taxon>Bacillati</taxon>
        <taxon>Actinomycetota</taxon>
        <taxon>Actinomycetes</taxon>
        <taxon>Micromonosporales</taxon>
        <taxon>Micromonosporaceae</taxon>
        <taxon>Paractinoplanes</taxon>
    </lineage>
</organism>
<dbReference type="EMBL" id="JAMQOL010000040">
    <property type="protein sequence ID" value="MCM4081426.1"/>
    <property type="molecule type" value="Genomic_DNA"/>
</dbReference>
<gene>
    <name evidence="1" type="ORF">LXN57_28015</name>
</gene>
<evidence type="ECO:0000313" key="2">
    <source>
        <dbReference type="Proteomes" id="UP001523216"/>
    </source>
</evidence>
<name>A0ABT0Y5X5_9ACTN</name>
<evidence type="ECO:0000313" key="1">
    <source>
        <dbReference type="EMBL" id="MCM4081426.1"/>
    </source>
</evidence>
<comment type="caution">
    <text evidence="1">The sequence shown here is derived from an EMBL/GenBank/DDBJ whole genome shotgun (WGS) entry which is preliminary data.</text>
</comment>
<keyword evidence="2" id="KW-1185">Reference proteome</keyword>